<proteinExistence type="predicted"/>
<dbReference type="PANTHER" id="PTHR34070:SF1">
    <property type="entry name" value="DNA ALKYLATION REPAIR PROTEIN"/>
    <property type="match status" value="1"/>
</dbReference>
<dbReference type="InterPro" id="IPR014825">
    <property type="entry name" value="DNA_alkylation"/>
</dbReference>
<dbReference type="EMBL" id="CP041345">
    <property type="protein sequence ID" value="QKG79831.1"/>
    <property type="molecule type" value="Genomic_DNA"/>
</dbReference>
<dbReference type="CDD" id="cd06561">
    <property type="entry name" value="AlkD_like"/>
    <property type="match status" value="1"/>
</dbReference>
<dbReference type="Proteomes" id="UP000500961">
    <property type="component" value="Chromosome"/>
</dbReference>
<sequence length="237" mass="27536">MIQEIANDIRSKLAARSSEKDRESAQRFFKEKIKAHGLKSGAVKAVAKSFYQSSIKSMAKDDILELCENLWQSGYIEETFVACYFTERLSKKFTESDFLTFERWVKVYIDNWASCDTFCNHTIGDMLMKYPHLIERVKQWTKSNNRWERRAAAVSLIVPAKKGMFHDDIVDIATMLLTDSDDMVQKGYGWLLKVTSQVDLKLVFNFVMRNKNKMPRTALRYAIEKMPQELKAKAMAK</sequence>
<dbReference type="InterPro" id="IPR016024">
    <property type="entry name" value="ARM-type_fold"/>
</dbReference>
<evidence type="ECO:0000313" key="1">
    <source>
        <dbReference type="EMBL" id="QKG79831.1"/>
    </source>
</evidence>
<dbReference type="Gene3D" id="1.25.10.90">
    <property type="match status" value="1"/>
</dbReference>
<accession>A0A7D3XV10</accession>
<dbReference type="PANTHER" id="PTHR34070">
    <property type="entry name" value="ARMADILLO-TYPE FOLD"/>
    <property type="match status" value="1"/>
</dbReference>
<reference evidence="1 2" key="1">
    <citation type="submission" date="2019-07" db="EMBL/GenBank/DDBJ databases">
        <title>Thalassofilum flectens gen. nov., sp. nov., a novel moderate thermophilic anaerobe from a shallow sea hot spring in Kunashir Island (Russia), representing a new family in the order Bacteroidales, and proposal of Thalassofilacea fam. nov.</title>
        <authorList>
            <person name="Kochetkova T.V."/>
            <person name="Podosokorskaya O.A."/>
            <person name="Novikov A."/>
            <person name="Elcheninov A.G."/>
            <person name="Toshchakov S.V."/>
            <person name="Kublanov I.V."/>
        </authorList>
    </citation>
    <scope>NUCLEOTIDE SEQUENCE [LARGE SCALE GENOMIC DNA]</scope>
    <source>
        <strain evidence="1 2">38-H</strain>
    </source>
</reference>
<evidence type="ECO:0000313" key="2">
    <source>
        <dbReference type="Proteomes" id="UP000500961"/>
    </source>
</evidence>
<gene>
    <name evidence="1" type="ORF">FHG85_06010</name>
</gene>
<name>A0A7D3XV10_9BACT</name>
<dbReference type="KEGG" id="ttz:FHG85_06010"/>
<dbReference type="AlphaFoldDB" id="A0A7D3XV10"/>
<organism evidence="1 2">
    <name type="scientific">Tenuifilum thalassicum</name>
    <dbReference type="NCBI Taxonomy" id="2590900"/>
    <lineage>
        <taxon>Bacteria</taxon>
        <taxon>Pseudomonadati</taxon>
        <taxon>Bacteroidota</taxon>
        <taxon>Bacteroidia</taxon>
        <taxon>Bacteroidales</taxon>
        <taxon>Tenuifilaceae</taxon>
        <taxon>Tenuifilum</taxon>
    </lineage>
</organism>
<keyword evidence="2" id="KW-1185">Reference proteome</keyword>
<dbReference type="SUPFAM" id="SSF48371">
    <property type="entry name" value="ARM repeat"/>
    <property type="match status" value="1"/>
</dbReference>
<dbReference type="Pfam" id="PF08713">
    <property type="entry name" value="DNA_alkylation"/>
    <property type="match status" value="1"/>
</dbReference>
<protein>
    <submittedName>
        <fullName evidence="1">DNA alkylation repair protein</fullName>
    </submittedName>
</protein>
<dbReference type="RefSeq" id="WP_173073966.1">
    <property type="nucleotide sequence ID" value="NZ_CP041345.1"/>
</dbReference>